<evidence type="ECO:0000313" key="2">
    <source>
        <dbReference type="EMBL" id="ASQ30814.1"/>
    </source>
</evidence>
<sequence length="758" mass="89171">MLDISTVNTLKQKFTDTQKCCHKHFAKQGSFALYYSKEMDFFVKESYELVLKDFFEDFLPSSVPICIFATKLYASNKLTVHQGLDLLFVYKDLKAYNLRQIIKASIRLLEDIGCKVFYDIYELSAIQNKTLNIINTRFLCGSKQLFKSVKDEFRLSFLEKKSAFLDEIRKNTECKLSFLKQEFNIKKDFGGLNDIKKLDELFILFKDELKAMFSEDELSKIRLSSDFLLSLQAAMNLNLSKDTDMFLLNDTQNIAKLMFIKDKKNLHSYEILLRKSLACRHFIGLCLLNILKNKDELLLKDINCNSFLQKCLNLDDCFRPEFVLHLSRLDFANFDLDIFKQILCKEHSFHLLRLLLDSKQMKHCLKPFFALRFLMDYEHEYSTCDNALLCVKEVEENYKDFNEFNLSQDEFALLKLSILLAFLKEDNELSLANIYRAYASKLNFKPSHIDKALLFCKNFHLMKDIVFKEDIDNETVIFSLISRFKKQEDLRLLYLLTKLSAKALNYADSFFLNSLNKLLENSLNAFLDESFLDESTRRLKKEQILKRNKDFLALSSSMQNKICHIKSNLFFIKNSFEKIIFVSVMADENSYKIILNNEKNLVVELFAKSDFRVENILFLLANLNLLSMNFYELFDDKIYLRFEYSDVLSDEDIQKLYKILEKRALNIGKNEVKKPMIKKDELKFVPEYSKNYVKLSLNTKDSKGLMAFVMSVFAKFNLKLSAAKIQTVRQRTRNTFIFEKTDKLLDFKQELINSLTME</sequence>
<dbReference type="GO" id="GO:0016787">
    <property type="term" value="F:hydrolase activity"/>
    <property type="evidence" value="ECO:0007669"/>
    <property type="project" value="UniProtKB-KW"/>
</dbReference>
<dbReference type="GO" id="GO:0008773">
    <property type="term" value="F:[protein-PII] uridylyltransferase activity"/>
    <property type="evidence" value="ECO:0007669"/>
    <property type="project" value="InterPro"/>
</dbReference>
<gene>
    <name evidence="2" type="ORF">CAV_1188</name>
</gene>
<dbReference type="PANTHER" id="PTHR47320:SF1">
    <property type="entry name" value="BIFUNCTIONAL URIDYLYLTRANSFERASE_URIDYLYL-REMOVING ENZYME"/>
    <property type="match status" value="1"/>
</dbReference>
<evidence type="ECO:0000313" key="3">
    <source>
        <dbReference type="Proteomes" id="UP000201169"/>
    </source>
</evidence>
<dbReference type="AlphaFoldDB" id="A0A222MXG2"/>
<keyword evidence="2" id="KW-0808">Transferase</keyword>
<name>A0A222MXG2_9BACT</name>
<keyword evidence="1" id="KW-0378">Hydrolase</keyword>
<proteinExistence type="predicted"/>
<dbReference type="OrthoDB" id="9758038at2"/>
<reference evidence="2 3" key="1">
    <citation type="submission" date="2017-07" db="EMBL/GenBank/DDBJ databases">
        <title>Analysis of two Campylobacter avium genomes and identification of a novel hippuricase gene.</title>
        <authorList>
            <person name="Miller W.G."/>
            <person name="Chapman M.H."/>
            <person name="Yee E."/>
            <person name="Revez J."/>
            <person name="Bono J.L."/>
            <person name="Rossi M."/>
        </authorList>
    </citation>
    <scope>NUCLEOTIDE SEQUENCE [LARGE SCALE GENOMIC DNA]</scope>
    <source>
        <strain evidence="2 3">LMG 24591</strain>
    </source>
</reference>
<keyword evidence="2" id="KW-0548">Nucleotidyltransferase</keyword>
<dbReference type="RefSeq" id="WP_094325618.1">
    <property type="nucleotide sequence ID" value="NZ_CP022347.1"/>
</dbReference>
<dbReference type="Proteomes" id="UP000201169">
    <property type="component" value="Chromosome"/>
</dbReference>
<protein>
    <submittedName>
        <fullName evidence="2">Putative uridylyltransferase GlnD</fullName>
    </submittedName>
</protein>
<keyword evidence="3" id="KW-1185">Reference proteome</keyword>
<accession>A0A222MXG2</accession>
<organism evidence="2 3">
    <name type="scientific">Campylobacter avium LMG 24591</name>
    <dbReference type="NCBI Taxonomy" id="522484"/>
    <lineage>
        <taxon>Bacteria</taxon>
        <taxon>Pseudomonadati</taxon>
        <taxon>Campylobacterota</taxon>
        <taxon>Epsilonproteobacteria</taxon>
        <taxon>Campylobacterales</taxon>
        <taxon>Campylobacteraceae</taxon>
        <taxon>Campylobacter</taxon>
    </lineage>
</organism>
<dbReference type="InterPro" id="IPR010043">
    <property type="entry name" value="UTase/UR"/>
</dbReference>
<evidence type="ECO:0000256" key="1">
    <source>
        <dbReference type="ARBA" id="ARBA00022801"/>
    </source>
</evidence>
<dbReference type="KEGG" id="cavi:CAV_1188"/>
<dbReference type="PANTHER" id="PTHR47320">
    <property type="entry name" value="BIFUNCTIONAL URIDYLYLTRANSFERASE/URIDYLYL-REMOVING ENZYME"/>
    <property type="match status" value="1"/>
</dbReference>
<dbReference type="EMBL" id="CP022347">
    <property type="protein sequence ID" value="ASQ30814.1"/>
    <property type="molecule type" value="Genomic_DNA"/>
</dbReference>